<organism evidence="1 2">
    <name type="scientific">Bordetella petrii (strain ATCC BAA-461 / DSM 12804 / CCUG 43448 / CIP 107267 / Se-1111R)</name>
    <dbReference type="NCBI Taxonomy" id="340100"/>
    <lineage>
        <taxon>Bacteria</taxon>
        <taxon>Pseudomonadati</taxon>
        <taxon>Pseudomonadota</taxon>
        <taxon>Betaproteobacteria</taxon>
        <taxon>Burkholderiales</taxon>
        <taxon>Alcaligenaceae</taxon>
        <taxon>Bordetella</taxon>
    </lineage>
</organism>
<dbReference type="AlphaFoldDB" id="A9I3J7"/>
<gene>
    <name evidence="1" type="ordered locus">Bpet3839</name>
</gene>
<proteinExistence type="predicted"/>
<dbReference type="KEGG" id="bpt:Bpet3839"/>
<sequence length="138" mass="14309">MSSSRGLAYGMRARTLLCVLALVTLFRALVPAGYMPDAAALRQGRLEISFCSAAGGSSSVLQALVETPRDEHAPDAAQECPFWMVAHQAFDLPPVAGAAVLPATPAVSRPMAVLQRALPPLPPAGPPLGPRAPPFLSA</sequence>
<dbReference type="Proteomes" id="UP000001225">
    <property type="component" value="Chromosome"/>
</dbReference>
<dbReference type="eggNOG" id="ENOG5033AZC">
    <property type="taxonomic scope" value="Bacteria"/>
</dbReference>
<reference evidence="1 2" key="1">
    <citation type="journal article" date="2008" name="BMC Genomics">
        <title>The missing link: Bordetella petrii is endowed with both the metabolic versatility of environmental bacteria and virulence traits of pathogenic Bordetellae.</title>
        <authorList>
            <person name="Gross R."/>
            <person name="Guzman C.A."/>
            <person name="Sebaihia M."/>
            <person name="Martins Dos Santos V.A."/>
            <person name="Pieper D.H."/>
            <person name="Koebnik R."/>
            <person name="Lechner M."/>
            <person name="Bartels D."/>
            <person name="Buhrmester J."/>
            <person name="Choudhuri J.V."/>
            <person name="Ebensen T."/>
            <person name="Gaigalat L."/>
            <person name="Herrmann S."/>
            <person name="Khachane A.N."/>
            <person name="Larisch C."/>
            <person name="Link S."/>
            <person name="Linke B."/>
            <person name="Meyer F."/>
            <person name="Mormann S."/>
            <person name="Nakunst D."/>
            <person name="Rueckert C."/>
            <person name="Schneiker-Bekel S."/>
            <person name="Schulze K."/>
            <person name="Vorhoelter F.J."/>
            <person name="Yevsa T."/>
            <person name="Engle J.T."/>
            <person name="Goldman W.E."/>
            <person name="Puehler A."/>
            <person name="Goebel U.B."/>
            <person name="Goesmann A."/>
            <person name="Bloecker H."/>
            <person name="Kaiser O."/>
            <person name="Martinez-Arias R."/>
        </authorList>
    </citation>
    <scope>NUCLEOTIDE SEQUENCE [LARGE SCALE GENOMIC DNA]</scope>
    <source>
        <strain evidence="2">ATCC BAA-461 / DSM 12804 / CCUG 43448 / CIP 107267 / Se-1111R</strain>
    </source>
</reference>
<name>A9I3J7_BORPD</name>
<keyword evidence="2" id="KW-1185">Reference proteome</keyword>
<evidence type="ECO:0000313" key="2">
    <source>
        <dbReference type="Proteomes" id="UP000001225"/>
    </source>
</evidence>
<evidence type="ECO:0000313" key="1">
    <source>
        <dbReference type="EMBL" id="CAP44184.1"/>
    </source>
</evidence>
<accession>A9I3J7</accession>
<dbReference type="EMBL" id="AM902716">
    <property type="protein sequence ID" value="CAP44184.1"/>
    <property type="molecule type" value="Genomic_DNA"/>
</dbReference>
<dbReference type="STRING" id="94624.Bpet3839"/>
<protein>
    <submittedName>
        <fullName evidence="1">Uncharacterized protein</fullName>
    </submittedName>
</protein>